<evidence type="ECO:0000256" key="1">
    <source>
        <dbReference type="SAM" id="Phobius"/>
    </source>
</evidence>
<name>A0A1X7HUY6_9CORY</name>
<protein>
    <recommendedName>
        <fullName evidence="4">Sap, sulfolipid-1-addressing protein</fullName>
    </recommendedName>
</protein>
<dbReference type="RefSeq" id="WP_085548279.1">
    <property type="nucleotide sequence ID" value="NZ_FXAR01000001.1"/>
</dbReference>
<evidence type="ECO:0000313" key="3">
    <source>
        <dbReference type="Proteomes" id="UP000193309"/>
    </source>
</evidence>
<dbReference type="STRING" id="1610489.SAMN06295981_0066"/>
<feature type="transmembrane region" description="Helical" evidence="1">
    <location>
        <begin position="115"/>
        <end position="136"/>
    </location>
</feature>
<proteinExistence type="predicted"/>
<gene>
    <name evidence="2" type="ORF">SAMN06295981_0066</name>
</gene>
<keyword evidence="1" id="KW-0472">Membrane</keyword>
<keyword evidence="1" id="KW-0812">Transmembrane</keyword>
<organism evidence="2 3">
    <name type="scientific">Corynebacterium pollutisoli</name>
    <dbReference type="NCBI Taxonomy" id="1610489"/>
    <lineage>
        <taxon>Bacteria</taxon>
        <taxon>Bacillati</taxon>
        <taxon>Actinomycetota</taxon>
        <taxon>Actinomycetes</taxon>
        <taxon>Mycobacteriales</taxon>
        <taxon>Corynebacteriaceae</taxon>
        <taxon>Corynebacterium</taxon>
    </lineage>
</organism>
<sequence length="220" mass="23501">MIQAVSFGLLDSLNALLIGVIVALGVMLPRNAAYRRIVTLLIAGDWFGVFVLSFITMVVFDGIRDLVQRALDSPVFGILLIITGVLTFVATLRGDGGGDSPLVRRILDPLQAPSFKTVVVGFILGLAQSATSIPFFTGLAYLSAGDYHAAVRYGGLVVYASLALSLPALSAVFVGLVRAYPYSVFGRAFEWMRGNREVVVKLASYIVAVALTLFGVVKLL</sequence>
<dbReference type="Proteomes" id="UP000193309">
    <property type="component" value="Unassembled WGS sequence"/>
</dbReference>
<dbReference type="EMBL" id="FXAR01000001">
    <property type="protein sequence ID" value="SMG05820.1"/>
    <property type="molecule type" value="Genomic_DNA"/>
</dbReference>
<keyword evidence="1" id="KW-1133">Transmembrane helix</keyword>
<dbReference type="AlphaFoldDB" id="A0A1X7HUY6"/>
<feature type="transmembrane region" description="Helical" evidence="1">
    <location>
        <begin position="40"/>
        <end position="63"/>
    </location>
</feature>
<feature type="transmembrane region" description="Helical" evidence="1">
    <location>
        <begin position="198"/>
        <end position="217"/>
    </location>
</feature>
<feature type="transmembrane region" description="Helical" evidence="1">
    <location>
        <begin position="6"/>
        <end position="28"/>
    </location>
</feature>
<feature type="transmembrane region" description="Helical" evidence="1">
    <location>
        <begin position="156"/>
        <end position="177"/>
    </location>
</feature>
<evidence type="ECO:0000313" key="2">
    <source>
        <dbReference type="EMBL" id="SMG05820.1"/>
    </source>
</evidence>
<reference evidence="3" key="1">
    <citation type="submission" date="2017-04" db="EMBL/GenBank/DDBJ databases">
        <authorList>
            <person name="Varghese N."/>
            <person name="Submissions S."/>
        </authorList>
    </citation>
    <scope>NUCLEOTIDE SEQUENCE [LARGE SCALE GENOMIC DNA]</scope>
    <source>
        <strain evidence="3">VDS</strain>
    </source>
</reference>
<evidence type="ECO:0008006" key="4">
    <source>
        <dbReference type="Google" id="ProtNLM"/>
    </source>
</evidence>
<dbReference type="OrthoDB" id="4375110at2"/>
<feature type="transmembrane region" description="Helical" evidence="1">
    <location>
        <begin position="75"/>
        <end position="94"/>
    </location>
</feature>
<accession>A0A1X7HUY6</accession>
<keyword evidence="3" id="KW-1185">Reference proteome</keyword>